<evidence type="ECO:0000256" key="6">
    <source>
        <dbReference type="ARBA" id="ARBA00022777"/>
    </source>
</evidence>
<evidence type="ECO:0000313" key="11">
    <source>
        <dbReference type="Proteomes" id="UP000050580"/>
    </source>
</evidence>
<keyword evidence="11" id="KW-1185">Reference proteome</keyword>
<evidence type="ECO:0000259" key="9">
    <source>
        <dbReference type="PROSITE" id="PS50109"/>
    </source>
</evidence>
<dbReference type="Pfam" id="PF00512">
    <property type="entry name" value="HisKA"/>
    <property type="match status" value="1"/>
</dbReference>
<dbReference type="Pfam" id="PF02518">
    <property type="entry name" value="HATPase_c"/>
    <property type="match status" value="1"/>
</dbReference>
<dbReference type="Gene3D" id="1.10.287.130">
    <property type="match status" value="1"/>
</dbReference>
<dbReference type="SMART" id="SM00387">
    <property type="entry name" value="HATPase_c"/>
    <property type="match status" value="1"/>
</dbReference>
<evidence type="ECO:0000256" key="8">
    <source>
        <dbReference type="SAM" id="Phobius"/>
    </source>
</evidence>
<name>A0A0U1Q0G3_9BURK</name>
<dbReference type="InterPro" id="IPR005467">
    <property type="entry name" value="His_kinase_dom"/>
</dbReference>
<accession>A0A0U1Q0G3</accession>
<dbReference type="PANTHER" id="PTHR45436">
    <property type="entry name" value="SENSOR HISTIDINE KINASE YKOH"/>
    <property type="match status" value="1"/>
</dbReference>
<dbReference type="InterPro" id="IPR003594">
    <property type="entry name" value="HATPase_dom"/>
</dbReference>
<keyword evidence="4" id="KW-0808">Transferase</keyword>
<dbReference type="InterPro" id="IPR003661">
    <property type="entry name" value="HisK_dim/P_dom"/>
</dbReference>
<dbReference type="Gene3D" id="3.30.565.10">
    <property type="entry name" value="Histidine kinase-like ATPase, C-terminal domain"/>
    <property type="match status" value="1"/>
</dbReference>
<dbReference type="InterPro" id="IPR050428">
    <property type="entry name" value="TCS_sensor_his_kinase"/>
</dbReference>
<dbReference type="InterPro" id="IPR036097">
    <property type="entry name" value="HisK_dim/P_sf"/>
</dbReference>
<dbReference type="InterPro" id="IPR036890">
    <property type="entry name" value="HATPase_C_sf"/>
</dbReference>
<dbReference type="CDD" id="cd00075">
    <property type="entry name" value="HATPase"/>
    <property type="match status" value="1"/>
</dbReference>
<protein>
    <recommendedName>
        <fullName evidence="2">histidine kinase</fullName>
        <ecNumber evidence="2">2.7.13.3</ecNumber>
    </recommendedName>
</protein>
<organism evidence="10 11">
    <name type="scientific">Lampropedia cohaerens</name>
    <dbReference type="NCBI Taxonomy" id="1610491"/>
    <lineage>
        <taxon>Bacteria</taxon>
        <taxon>Pseudomonadati</taxon>
        <taxon>Pseudomonadota</taxon>
        <taxon>Betaproteobacteria</taxon>
        <taxon>Burkholderiales</taxon>
        <taxon>Comamonadaceae</taxon>
        <taxon>Lampropedia</taxon>
    </lineage>
</organism>
<comment type="catalytic activity">
    <reaction evidence="1">
        <text>ATP + protein L-histidine = ADP + protein N-phospho-L-histidine.</text>
        <dbReference type="EC" id="2.7.13.3"/>
    </reaction>
</comment>
<dbReference type="GO" id="GO:0005886">
    <property type="term" value="C:plasma membrane"/>
    <property type="evidence" value="ECO:0007669"/>
    <property type="project" value="TreeGrafter"/>
</dbReference>
<dbReference type="EC" id="2.7.13.3" evidence="2"/>
<keyword evidence="7 8" id="KW-1133">Transmembrane helix</keyword>
<comment type="caution">
    <text evidence="10">The sequence shown here is derived from an EMBL/GenBank/DDBJ whole genome shotgun (WGS) entry which is preliminary data.</text>
</comment>
<keyword evidence="5 8" id="KW-0812">Transmembrane</keyword>
<dbReference type="GO" id="GO:0000155">
    <property type="term" value="F:phosphorelay sensor kinase activity"/>
    <property type="evidence" value="ECO:0007669"/>
    <property type="project" value="InterPro"/>
</dbReference>
<evidence type="ECO:0000256" key="7">
    <source>
        <dbReference type="ARBA" id="ARBA00022989"/>
    </source>
</evidence>
<evidence type="ECO:0000256" key="2">
    <source>
        <dbReference type="ARBA" id="ARBA00012438"/>
    </source>
</evidence>
<dbReference type="SUPFAM" id="SSF55874">
    <property type="entry name" value="ATPase domain of HSP90 chaperone/DNA topoisomerase II/histidine kinase"/>
    <property type="match status" value="1"/>
</dbReference>
<dbReference type="EMBL" id="LBNQ01000022">
    <property type="protein sequence ID" value="KKW68095.1"/>
    <property type="molecule type" value="Genomic_DNA"/>
</dbReference>
<dbReference type="Gene3D" id="6.10.340.10">
    <property type="match status" value="1"/>
</dbReference>
<dbReference type="SUPFAM" id="SSF47384">
    <property type="entry name" value="Homodimeric domain of signal transducing histidine kinase"/>
    <property type="match status" value="1"/>
</dbReference>
<proteinExistence type="predicted"/>
<dbReference type="OrthoDB" id="8807260at2"/>
<feature type="domain" description="Histidine kinase" evidence="9">
    <location>
        <begin position="222"/>
        <end position="437"/>
    </location>
</feature>
<keyword evidence="8" id="KW-0472">Membrane</keyword>
<dbReference type="AlphaFoldDB" id="A0A0U1Q0G3"/>
<evidence type="ECO:0000313" key="10">
    <source>
        <dbReference type="EMBL" id="KKW68095.1"/>
    </source>
</evidence>
<evidence type="ECO:0000256" key="5">
    <source>
        <dbReference type="ARBA" id="ARBA00022692"/>
    </source>
</evidence>
<dbReference type="SMART" id="SM00388">
    <property type="entry name" value="HisKA"/>
    <property type="match status" value="1"/>
</dbReference>
<feature type="transmembrane region" description="Helical" evidence="8">
    <location>
        <begin position="141"/>
        <end position="168"/>
    </location>
</feature>
<keyword evidence="3" id="KW-0597">Phosphoprotein</keyword>
<evidence type="ECO:0000256" key="4">
    <source>
        <dbReference type="ARBA" id="ARBA00022679"/>
    </source>
</evidence>
<keyword evidence="6 10" id="KW-0418">Kinase</keyword>
<gene>
    <name evidence="10" type="ORF">AAV94_06285</name>
</gene>
<reference evidence="10 11" key="1">
    <citation type="submission" date="2015-05" db="EMBL/GenBank/DDBJ databases">
        <title>Draft genome sequence of Lampropedia sp. CT6, isolated from the microbial mat of a hot water spring, located at Manikaran, India.</title>
        <authorList>
            <person name="Tripathi C."/>
            <person name="Rani P."/>
            <person name="Mahato N.K."/>
            <person name="Lal R."/>
        </authorList>
    </citation>
    <scope>NUCLEOTIDE SEQUENCE [LARGE SCALE GENOMIC DNA]</scope>
    <source>
        <strain evidence="10 11">CT6</strain>
    </source>
</reference>
<evidence type="ECO:0000256" key="3">
    <source>
        <dbReference type="ARBA" id="ARBA00022553"/>
    </source>
</evidence>
<dbReference type="RefSeq" id="WP_046741493.1">
    <property type="nucleotide sequence ID" value="NZ_LBNQ01000022.1"/>
</dbReference>
<dbReference type="PANTHER" id="PTHR45436:SF16">
    <property type="entry name" value="HISTIDINE KINASE"/>
    <property type="match status" value="1"/>
</dbReference>
<sequence>MKRRSRRSIGSRITWTLAVLMCAAVSLTAAVSFQVYRNVEEAMIVRLIQSEFDRIASRFSRFGKGWQQPLERNMGPSMFAWGESARYPVPSVPDEVRILPNGLHRIPYEGSTWFVQAGDVMDGRLYVVYDSGVLKQQTHHFAMALLAIVLVFSCLAIVASAIVARWLVNPLKLLSERLDRWAPGKPSDTTIRNEADRLMDAFSRVQDQVDAAIADQREFSANLHHEIRTPLTIIQSDAELLLRRIGAADTAAAERLRRISASVKDITQALEATYSLTHAETTPPELLSLHECVNDAVQSLQAQADAAELAIVNAVDARHVQTLARHALMTVTRNILRNAILHAAPARLVIVSIPQGLQFTDSGPGIDAEELPHIFERYFSKRRSDARGSASPGLDRTGLGLAIASRVCATQGWQLGVQSPVENGRGTRFTLRFGPHQPKGGPPV</sequence>
<dbReference type="PROSITE" id="PS50109">
    <property type="entry name" value="HIS_KIN"/>
    <property type="match status" value="1"/>
</dbReference>
<dbReference type="STRING" id="1610491.AAV94_06285"/>
<dbReference type="Proteomes" id="UP000050580">
    <property type="component" value="Unassembled WGS sequence"/>
</dbReference>
<dbReference type="CDD" id="cd00082">
    <property type="entry name" value="HisKA"/>
    <property type="match status" value="1"/>
</dbReference>
<evidence type="ECO:0000256" key="1">
    <source>
        <dbReference type="ARBA" id="ARBA00000085"/>
    </source>
</evidence>